<keyword evidence="3" id="KW-0813">Transport</keyword>
<accession>A0A158Q2Z4</accession>
<evidence type="ECO:0000256" key="5">
    <source>
        <dbReference type="ARBA" id="ARBA00022692"/>
    </source>
</evidence>
<name>A0A158Q2Z4_DRAME</name>
<evidence type="ECO:0000256" key="6">
    <source>
        <dbReference type="ARBA" id="ARBA00022989"/>
    </source>
</evidence>
<organism evidence="10 12">
    <name type="scientific">Dracunculus medinensis</name>
    <name type="common">Guinea worm</name>
    <dbReference type="NCBI Taxonomy" id="318479"/>
    <lineage>
        <taxon>Eukaryota</taxon>
        <taxon>Metazoa</taxon>
        <taxon>Ecdysozoa</taxon>
        <taxon>Nematoda</taxon>
        <taxon>Chromadorea</taxon>
        <taxon>Rhabditida</taxon>
        <taxon>Spirurina</taxon>
        <taxon>Dracunculoidea</taxon>
        <taxon>Dracunculidae</taxon>
        <taxon>Dracunculus</taxon>
    </lineage>
</organism>
<dbReference type="WBParaSite" id="DME_0000122701-mRNA-1">
    <property type="protein sequence ID" value="DME_0000122701-mRNA-1"/>
    <property type="gene ID" value="DME_0000122701"/>
</dbReference>
<reference evidence="12" key="1">
    <citation type="submission" date="2016-04" db="UniProtKB">
        <authorList>
            <consortium name="WormBaseParasite"/>
        </authorList>
    </citation>
    <scope>IDENTIFICATION</scope>
</reference>
<dbReference type="InterPro" id="IPR007271">
    <property type="entry name" value="Nuc_sug_transpt"/>
</dbReference>
<dbReference type="InterPro" id="IPR037185">
    <property type="entry name" value="EmrE-like"/>
</dbReference>
<keyword evidence="4" id="KW-0762">Sugar transport</keyword>
<dbReference type="GO" id="GO:0000139">
    <property type="term" value="C:Golgi membrane"/>
    <property type="evidence" value="ECO:0007669"/>
    <property type="project" value="UniProtKB-SubCell"/>
</dbReference>
<evidence type="ECO:0000256" key="2">
    <source>
        <dbReference type="ARBA" id="ARBA00009976"/>
    </source>
</evidence>
<evidence type="ECO:0000313" key="12">
    <source>
        <dbReference type="WBParaSite" id="DME_0000122701-mRNA-1"/>
    </source>
</evidence>
<dbReference type="GO" id="GO:0015165">
    <property type="term" value="F:pyrimidine nucleotide-sugar transmembrane transporter activity"/>
    <property type="evidence" value="ECO:0007669"/>
    <property type="project" value="InterPro"/>
</dbReference>
<dbReference type="NCBIfam" id="TIGR00803">
    <property type="entry name" value="nst"/>
    <property type="match status" value="1"/>
</dbReference>
<dbReference type="STRING" id="318479.A0A158Q2Z4"/>
<evidence type="ECO:0000256" key="7">
    <source>
        <dbReference type="ARBA" id="ARBA00023034"/>
    </source>
</evidence>
<evidence type="ECO:0000256" key="8">
    <source>
        <dbReference type="ARBA" id="ARBA00023136"/>
    </source>
</evidence>
<keyword evidence="6" id="KW-1133">Transmembrane helix</keyword>
<protein>
    <submittedName>
        <fullName evidence="12">UDP-N-acetylglucosamine transporter</fullName>
    </submittedName>
</protein>
<evidence type="ECO:0000256" key="3">
    <source>
        <dbReference type="ARBA" id="ARBA00022448"/>
    </source>
</evidence>
<evidence type="ECO:0000313" key="11">
    <source>
        <dbReference type="Proteomes" id="UP000274756"/>
    </source>
</evidence>
<dbReference type="PIRSF" id="PIRSF005799">
    <property type="entry name" value="UDP-gal_transpt"/>
    <property type="match status" value="1"/>
</dbReference>
<keyword evidence="8" id="KW-0472">Membrane</keyword>
<dbReference type="Pfam" id="PF04142">
    <property type="entry name" value="Nuc_sug_transp"/>
    <property type="match status" value="1"/>
</dbReference>
<keyword evidence="11" id="KW-1185">Reference proteome</keyword>
<evidence type="ECO:0000313" key="10">
    <source>
        <dbReference type="Proteomes" id="UP000038040"/>
    </source>
</evidence>
<dbReference type="FunFam" id="1.10.3730.20:FF:000037">
    <property type="entry name" value="Nucleotide Sugar TransPorter family"/>
    <property type="match status" value="1"/>
</dbReference>
<dbReference type="PANTHER" id="PTHR10231">
    <property type="entry name" value="NUCLEOTIDE-SUGAR TRANSMEMBRANE TRANSPORTER"/>
    <property type="match status" value="1"/>
</dbReference>
<comment type="similarity">
    <text evidence="2">Belongs to the nucleotide-sugar transporter family. SLC35A subfamily.</text>
</comment>
<comment type="subcellular location">
    <subcellularLocation>
        <location evidence="1">Golgi apparatus membrane</location>
        <topology evidence="1">Multi-pass membrane protein</topology>
    </subcellularLocation>
</comment>
<gene>
    <name evidence="9" type="ORF">DME_LOCUS5587</name>
</gene>
<keyword evidence="5" id="KW-0812">Transmembrane</keyword>
<dbReference type="Proteomes" id="UP000038040">
    <property type="component" value="Unplaced"/>
</dbReference>
<sequence length="327" mass="36987">MTMQGLNLKWISLIVLISQTSALVLLLRYSKTQKVDGPKYLSSTAILSAEFIKFFTCIFVLMQQNEWQFTSVKLEIHREFLINSKETLKVGVPAFLYVIQNNLLFLALTKLDAATYQVTYQLKILTTAFFSVSMLGKKLNALKWISLLLLTAGVALVQMPADYKSNDEEKISSFHLNSDRLIGLLAVLVACFSSGFSGVFFEKILKGSHVSLWMRNLQLAFFSLFGAAFMIWLYDWDKVVENGYFQGYNVVIWIVILFQAFGGLIIALVVKYADNILKGFAVSLSIILSSFISYWFLNDFQPTLTFVTGATIVIISTFLYGYEPKLV</sequence>
<dbReference type="EMBL" id="UYYG01001152">
    <property type="protein sequence ID" value="VDN55614.1"/>
    <property type="molecule type" value="Genomic_DNA"/>
</dbReference>
<dbReference type="AlphaFoldDB" id="A0A158Q2Z4"/>
<keyword evidence="7" id="KW-0333">Golgi apparatus</keyword>
<reference evidence="9 11" key="2">
    <citation type="submission" date="2018-11" db="EMBL/GenBank/DDBJ databases">
        <authorList>
            <consortium name="Pathogen Informatics"/>
        </authorList>
    </citation>
    <scope>NUCLEOTIDE SEQUENCE [LARGE SCALE GENOMIC DNA]</scope>
</reference>
<dbReference type="Proteomes" id="UP000274756">
    <property type="component" value="Unassembled WGS sequence"/>
</dbReference>
<evidence type="ECO:0000313" key="9">
    <source>
        <dbReference type="EMBL" id="VDN55614.1"/>
    </source>
</evidence>
<dbReference type="SUPFAM" id="SSF103481">
    <property type="entry name" value="Multidrug resistance efflux transporter EmrE"/>
    <property type="match status" value="1"/>
</dbReference>
<dbReference type="OrthoDB" id="408493at2759"/>
<evidence type="ECO:0000256" key="1">
    <source>
        <dbReference type="ARBA" id="ARBA00004653"/>
    </source>
</evidence>
<evidence type="ECO:0000256" key="4">
    <source>
        <dbReference type="ARBA" id="ARBA00022597"/>
    </source>
</evidence>
<proteinExistence type="inferred from homology"/>